<evidence type="ECO:0000256" key="1">
    <source>
        <dbReference type="SAM" id="Phobius"/>
    </source>
</evidence>
<protein>
    <submittedName>
        <fullName evidence="2">Uncharacterized protein</fullName>
    </submittedName>
</protein>
<dbReference type="RefSeq" id="WP_348264152.1">
    <property type="nucleotide sequence ID" value="NZ_CP121196.1"/>
</dbReference>
<feature type="transmembrane region" description="Helical" evidence="1">
    <location>
        <begin position="68"/>
        <end position="91"/>
    </location>
</feature>
<keyword evidence="1" id="KW-1133">Transmembrane helix</keyword>
<evidence type="ECO:0000313" key="2">
    <source>
        <dbReference type="EMBL" id="XBH18934.1"/>
    </source>
</evidence>
<sequence length="97" mass="10732">MQSAQSQHHSGGKFLGFPLEGFSLFQSLLLALTSAFFTFFATTTLSIFALLAYNLIGHHTVNYADSYLYVGFPAGLIVLLIALPLFGTLWIRAKMQR</sequence>
<gene>
    <name evidence="2" type="ORF">P8935_06355</name>
</gene>
<accession>A0AAU7DM12</accession>
<dbReference type="EMBL" id="CP121196">
    <property type="protein sequence ID" value="XBH18934.1"/>
    <property type="molecule type" value="Genomic_DNA"/>
</dbReference>
<organism evidence="2">
    <name type="scientific">Telmatobacter sp. DSM 110680</name>
    <dbReference type="NCBI Taxonomy" id="3036704"/>
    <lineage>
        <taxon>Bacteria</taxon>
        <taxon>Pseudomonadati</taxon>
        <taxon>Acidobacteriota</taxon>
        <taxon>Terriglobia</taxon>
        <taxon>Terriglobales</taxon>
        <taxon>Acidobacteriaceae</taxon>
        <taxon>Telmatobacter</taxon>
    </lineage>
</organism>
<name>A0AAU7DM12_9BACT</name>
<dbReference type="AlphaFoldDB" id="A0AAU7DM12"/>
<proteinExistence type="predicted"/>
<keyword evidence="1" id="KW-0812">Transmembrane</keyword>
<reference evidence="2" key="1">
    <citation type="submission" date="2023-03" db="EMBL/GenBank/DDBJ databases">
        <title>Edaphobacter sp.</title>
        <authorList>
            <person name="Huber K.J."/>
            <person name="Papendorf J."/>
            <person name="Pilke C."/>
            <person name="Bunk B."/>
            <person name="Sproeer C."/>
            <person name="Pester M."/>
        </authorList>
    </citation>
    <scope>NUCLEOTIDE SEQUENCE</scope>
    <source>
        <strain evidence="2">DSM 110680</strain>
    </source>
</reference>
<keyword evidence="1" id="KW-0472">Membrane</keyword>
<feature type="transmembrane region" description="Helical" evidence="1">
    <location>
        <begin position="28"/>
        <end position="56"/>
    </location>
</feature>